<keyword evidence="5" id="KW-1185">Reference proteome</keyword>
<keyword evidence="2" id="KW-0812">Transmembrane</keyword>
<feature type="region of interest" description="Disordered" evidence="1">
    <location>
        <begin position="686"/>
        <end position="761"/>
    </location>
</feature>
<keyword evidence="2" id="KW-0472">Membrane</keyword>
<feature type="region of interest" description="Disordered" evidence="1">
    <location>
        <begin position="799"/>
        <end position="882"/>
    </location>
</feature>
<feature type="region of interest" description="Disordered" evidence="1">
    <location>
        <begin position="266"/>
        <end position="307"/>
    </location>
</feature>
<feature type="region of interest" description="Disordered" evidence="1">
    <location>
        <begin position="324"/>
        <end position="346"/>
    </location>
</feature>
<feature type="compositionally biased region" description="Basic and acidic residues" evidence="1">
    <location>
        <begin position="329"/>
        <end position="346"/>
    </location>
</feature>
<dbReference type="Proteomes" id="UP001307889">
    <property type="component" value="Chromosome 4"/>
</dbReference>
<feature type="signal peptide" evidence="3">
    <location>
        <begin position="1"/>
        <end position="27"/>
    </location>
</feature>
<feature type="region of interest" description="Disordered" evidence="1">
    <location>
        <begin position="507"/>
        <end position="556"/>
    </location>
</feature>
<feature type="compositionally biased region" description="Basic and acidic residues" evidence="1">
    <location>
        <begin position="828"/>
        <end position="841"/>
    </location>
</feature>
<feature type="chain" id="PRO_5047081353" evidence="3">
    <location>
        <begin position="28"/>
        <end position="882"/>
    </location>
</feature>
<dbReference type="PANTHER" id="PTHR46560:SF11">
    <property type="entry name" value="GH09980P"/>
    <property type="match status" value="1"/>
</dbReference>
<dbReference type="PANTHER" id="PTHR46560">
    <property type="entry name" value="CYPHER, ISOFORM B"/>
    <property type="match status" value="1"/>
</dbReference>
<dbReference type="EMBL" id="AP028912">
    <property type="protein sequence ID" value="BES93587.1"/>
    <property type="molecule type" value="Genomic_DNA"/>
</dbReference>
<keyword evidence="2" id="KW-1133">Transmembrane helix</keyword>
<evidence type="ECO:0000256" key="2">
    <source>
        <dbReference type="SAM" id="Phobius"/>
    </source>
</evidence>
<evidence type="ECO:0000256" key="3">
    <source>
        <dbReference type="SAM" id="SignalP"/>
    </source>
</evidence>
<organism evidence="4 5">
    <name type="scientific">Nesidiocoris tenuis</name>
    <dbReference type="NCBI Taxonomy" id="355587"/>
    <lineage>
        <taxon>Eukaryota</taxon>
        <taxon>Metazoa</taxon>
        <taxon>Ecdysozoa</taxon>
        <taxon>Arthropoda</taxon>
        <taxon>Hexapoda</taxon>
        <taxon>Insecta</taxon>
        <taxon>Pterygota</taxon>
        <taxon>Neoptera</taxon>
        <taxon>Paraneoptera</taxon>
        <taxon>Hemiptera</taxon>
        <taxon>Heteroptera</taxon>
        <taxon>Panheteroptera</taxon>
        <taxon>Cimicomorpha</taxon>
        <taxon>Miridae</taxon>
        <taxon>Dicyphina</taxon>
        <taxon>Nesidiocoris</taxon>
    </lineage>
</organism>
<feature type="compositionally biased region" description="Polar residues" evidence="1">
    <location>
        <begin position="543"/>
        <end position="556"/>
    </location>
</feature>
<feature type="compositionally biased region" description="Polar residues" evidence="1">
    <location>
        <begin position="857"/>
        <end position="870"/>
    </location>
</feature>
<name>A0ABN7AQI4_9HEMI</name>
<evidence type="ECO:0000313" key="4">
    <source>
        <dbReference type="EMBL" id="BES93587.1"/>
    </source>
</evidence>
<keyword evidence="3" id="KW-0732">Signal</keyword>
<reference evidence="4 5" key="1">
    <citation type="submission" date="2023-09" db="EMBL/GenBank/DDBJ databases">
        <title>Nesidiocoris tenuis whole genome shotgun sequence.</title>
        <authorList>
            <person name="Shibata T."/>
            <person name="Shimoda M."/>
            <person name="Kobayashi T."/>
            <person name="Uehara T."/>
        </authorList>
    </citation>
    <scope>NUCLEOTIDE SEQUENCE [LARGE SCALE GENOMIC DNA]</scope>
    <source>
        <strain evidence="4 5">Japan</strain>
    </source>
</reference>
<feature type="compositionally biased region" description="Polar residues" evidence="1">
    <location>
        <begin position="814"/>
        <end position="827"/>
    </location>
</feature>
<proteinExistence type="predicted"/>
<protein>
    <submittedName>
        <fullName evidence="4">Zona pellucida-like domain</fullName>
    </submittedName>
</protein>
<accession>A0ABN7AQI4</accession>
<feature type="transmembrane region" description="Helical" evidence="2">
    <location>
        <begin position="193"/>
        <end position="217"/>
    </location>
</feature>
<sequence length="882" mass="99623">MQTKVTGTMSWFVGLAVLAASLALVRAQSNYATRGNSIEFPNEGLPDSTVLDGKVTKLDDISPVIFLNRTKAKLNCASGYMQVELQFDEPFYGIAYADFDRASACQVTGTGNYSARIDLPLKGCGTRQDPLRVFTNNIIVRFHSLLEIDGDEVITIVCRYPPPIAPPPAGLIEPRLEAPPALPLVPPLKGFQILLIICGILFLSLVLLGLGCSYYALRRNRVQVVRRHPLSMGTGSEITKLSGSSLGNISMFDVLKIPRAHAPAAESTTGSEAALISDTIPSDYPSESPSSEPEDIDTRRSLSSGGSFENRAYVHDSYYTEEIGQTTETETRHIAAKRPPPEPKFDVQVRVKKAAPLPPTPTPPPSESEMSMKMSERNLTAILEDRPVKTTFTYVPEIHQPPTKLPTPPPVYSTIVRKHPKQMIKTEERHVREDVVDYERVSPPPPVTPQQYVSEVNTDSRIMTISEIVEPPLVVSRRPELKAHVVDDVFLRTITEKKTVEDVERHRRQVTEYRKPQPPPKWDVTIRNYPDPDGVQRDDSTTDWDSYSETSSVSTYPVQPNYRMTRQTITEKTEMELENIYKSTIETPVEARPKQNWEVMLRVLEPPSYEMADDRSDVESIASVLTLEDRQRWREIITTDSTLRKELTEAVVREDYERIRTDERYGKIFEPEKWDVIIRVLAPPKRQYDQQQRGNGGSKYRRKAEWDTRSRRSSLPTLYEYDSDGGSSMRTLTTDGGRGPPTGGADHAARSRRSSMRSEMDVRSMSEMTIDMRAHMSDALSDMSSYYQPAHRYYDDEYATRGGTASDDERSLVRSASQPSLARSGSEFTEHWTVRSRHWDSPETSPRSSRSKRLAQVRQTRYEQSSSSNWFGDGDSEAGDYR</sequence>
<gene>
    <name evidence="4" type="ORF">NTJ_06396</name>
</gene>
<evidence type="ECO:0000313" key="5">
    <source>
        <dbReference type="Proteomes" id="UP001307889"/>
    </source>
</evidence>
<evidence type="ECO:0000256" key="1">
    <source>
        <dbReference type="SAM" id="MobiDB-lite"/>
    </source>
</evidence>